<dbReference type="InterPro" id="IPR019398">
    <property type="entry name" value="Pre-rRNA_process_TSR2"/>
</dbReference>
<reference evidence="5 6" key="1">
    <citation type="submission" date="2016-06" db="EMBL/GenBank/DDBJ databases">
        <title>Evolution of pathogenesis and genome organization in the Tremellales.</title>
        <authorList>
            <person name="Cuomo C."/>
            <person name="Litvintseva A."/>
            <person name="Heitman J."/>
            <person name="Chen Y."/>
            <person name="Sun S."/>
            <person name="Springer D."/>
            <person name="Dromer F."/>
            <person name="Young S."/>
            <person name="Zeng Q."/>
            <person name="Chapman S."/>
            <person name="Gujja S."/>
            <person name="Saif S."/>
            <person name="Birren B."/>
        </authorList>
    </citation>
    <scope>NUCLEOTIDE SEQUENCE [LARGE SCALE GENOMIC DNA]</scope>
    <source>
        <strain evidence="5 6">CBS 6039</strain>
    </source>
</reference>
<keyword evidence="6" id="KW-1185">Reference proteome</keyword>
<comment type="similarity">
    <text evidence="1">Belongs to the TSR2 family.</text>
</comment>
<feature type="region of interest" description="Disordered" evidence="3">
    <location>
        <begin position="146"/>
        <end position="211"/>
    </location>
</feature>
<evidence type="ECO:0000256" key="2">
    <source>
        <dbReference type="ARBA" id="ARBA00022552"/>
    </source>
</evidence>
<dbReference type="Proteomes" id="UP000094065">
    <property type="component" value="Unassembled WGS sequence"/>
</dbReference>
<dbReference type="RefSeq" id="XP_018988848.1">
    <property type="nucleotide sequence ID" value="XM_019143185.1"/>
</dbReference>
<proteinExistence type="inferred from homology"/>
<evidence type="ECO:0000256" key="3">
    <source>
        <dbReference type="SAM" id="MobiDB-lite"/>
    </source>
</evidence>
<evidence type="ECO:0000313" key="5">
    <source>
        <dbReference type="EMBL" id="ODN72907.1"/>
    </source>
</evidence>
<keyword evidence="4" id="KW-0732">Signal</keyword>
<dbReference type="EMBL" id="AWGJ01000014">
    <property type="protein sequence ID" value="ODN72907.1"/>
    <property type="molecule type" value="Genomic_DNA"/>
</dbReference>
<name>A0A1E3H992_9TREE</name>
<dbReference type="GeneID" id="30159635"/>
<dbReference type="OrthoDB" id="263560at2759"/>
<dbReference type="GO" id="GO:0006364">
    <property type="term" value="P:rRNA processing"/>
    <property type="evidence" value="ECO:0007669"/>
    <property type="project" value="UniProtKB-KW"/>
</dbReference>
<organism evidence="5 6">
    <name type="scientific">Cryptococcus amylolentus CBS 6039</name>
    <dbReference type="NCBI Taxonomy" id="1295533"/>
    <lineage>
        <taxon>Eukaryota</taxon>
        <taxon>Fungi</taxon>
        <taxon>Dikarya</taxon>
        <taxon>Basidiomycota</taxon>
        <taxon>Agaricomycotina</taxon>
        <taxon>Tremellomycetes</taxon>
        <taxon>Tremellales</taxon>
        <taxon>Cryptococcaceae</taxon>
        <taxon>Cryptococcus</taxon>
    </lineage>
</organism>
<feature type="compositionally biased region" description="Acidic residues" evidence="3">
    <location>
        <begin position="159"/>
        <end position="177"/>
    </location>
</feature>
<evidence type="ECO:0000256" key="4">
    <source>
        <dbReference type="SAM" id="SignalP"/>
    </source>
</evidence>
<evidence type="ECO:0000256" key="1">
    <source>
        <dbReference type="ARBA" id="ARBA00006524"/>
    </source>
</evidence>
<feature type="chain" id="PRO_5009128996" description="Pre-rRNA-processing protein TSR2" evidence="4">
    <location>
        <begin position="21"/>
        <end position="211"/>
    </location>
</feature>
<dbReference type="AlphaFoldDB" id="A0A1E3H992"/>
<gene>
    <name evidence="5" type="ORF">L202_08326</name>
</gene>
<dbReference type="PANTHER" id="PTHR21250">
    <property type="entry name" value="PRE-RRNA-PROCESSING PROTEIN TSR2 HOMOLOG"/>
    <property type="match status" value="1"/>
</dbReference>
<dbReference type="Pfam" id="PF10273">
    <property type="entry name" value="WGG"/>
    <property type="match status" value="1"/>
</dbReference>
<evidence type="ECO:0000313" key="6">
    <source>
        <dbReference type="Proteomes" id="UP000094065"/>
    </source>
</evidence>
<evidence type="ECO:0008006" key="7">
    <source>
        <dbReference type="Google" id="ProtNLM"/>
    </source>
</evidence>
<comment type="caution">
    <text evidence="5">The sequence shown here is derived from an EMBL/GenBank/DDBJ whole genome shotgun (WGS) entry which is preliminary data.</text>
</comment>
<dbReference type="STRING" id="1295533.A0A1E3H992"/>
<protein>
    <recommendedName>
        <fullName evidence="7">Pre-rRNA-processing protein TSR2</fullName>
    </recommendedName>
</protein>
<keyword evidence="2" id="KW-0698">rRNA processing</keyword>
<feature type="signal peptide" evidence="4">
    <location>
        <begin position="1"/>
        <end position="20"/>
    </location>
</feature>
<accession>A0A1E3H992</accession>
<sequence length="211" mass="23065">MSQPTETSPTILLFARGTLALLDLWPALTIAVAEEWGGSESADKKTWIASTLIDEFESRATYLPADPATPAAAPTVDPNDANDPPLDQDDLIDLLTQIMEDEFEARLEDGSIESVASDLTRLWKHVLTEANPEAIVSTLENKAREVRKSGVQASKGAAAEEDDSSSGEDEDDMEVDGDQAPQLVASEPRRERQEPVVDEDGFEMVQKGRRR</sequence>